<evidence type="ECO:0000313" key="3">
    <source>
        <dbReference type="EMBL" id="EPS25381.1"/>
    </source>
</evidence>
<sequence length="895" mass="99316">MLSAPVKSAKRISSLFSLGSSKDQNAPPVPSSPGLNGASESTTGRRRRSSSRPTRHVSTPAAVYTEPRTIPNPNPSDYDLKSLPPPPSLLALNQELATSPSGSPIDSRPHSRGRDSTRPPSSAGLAVPRSNPESRPDTPSKRKSWMPGMMGRSRASSVDKRIPTPSLPSAWIAGLDQKVLYDLEPLARGGQIPELWNEDGDTFVYLFPQNTGRAPSFKVNSTIFAESPSLTYLARGTDSKQSHLERSTGELSLRNSASPPLSPYERLADEDDNGSSGTQRLAFVDDGNDEVQELHLYLPIPLNSDVSAPNSKIMPDDLDTLLLFRNLFAFLLGQSLIATPKSGSLFSIFMDVAVLLSRFEFSNLDGSNFGETATSSFSNYCDELRLADVRKSREKTIEAIVLGERLRYYPLYLEGFVHGVGKLDELKQLRSPKYNFIHPITQKRLERGFIDLDSRLRSLYGKLEDFDFPSVFSGFANSTTSEESKVIRFKNWKASFQEFRRFTISYYRTKYGAWPPKARSKKNTFEESGLNRQLLLDLYGDFTDLYDLLVDRTNLTTRTIDSSGPGGDPAAEDTKTIVIRALRHVLSEYDRSTPPVAPPIPFDVPQLPSVHGFHRKPMDPKKEAKYRTKKLKTSDVNAVLMDSYTRESMRPTPFIESFTQFERRCANGKSVEDMLELRCGQWIFLYAVLQSLPMLVVDVPDIRYTDGVEYFLCVAPRGGAPWIHNDTKTARAWFGVAGGAGVVSLPSDVVMNSVEGVYRRSHCWQVAEQWAEAGALIDPPMMEDAYEEDESSLSYPYPGQHSSGGSSSEPRPPSMVGHPPGGLTPPPPAVPRHRSSSTAARPEHRQSIYPGLEALPLPAGIAPLEPPNRPISRFNPNMSFDDILKEVPKKDKKKH</sequence>
<feature type="compositionally biased region" description="Polar residues" evidence="1">
    <location>
        <begin position="249"/>
        <end position="259"/>
    </location>
</feature>
<feature type="domain" description="DUF8004" evidence="2">
    <location>
        <begin position="375"/>
        <end position="468"/>
    </location>
</feature>
<dbReference type="PANTHER" id="PTHR39601:SF2">
    <property type="entry name" value="CHORIOGENIN HMINOR"/>
    <property type="match status" value="1"/>
</dbReference>
<feature type="compositionally biased region" description="Basic and acidic residues" evidence="1">
    <location>
        <begin position="107"/>
        <end position="117"/>
    </location>
</feature>
<dbReference type="Proteomes" id="UP000019376">
    <property type="component" value="Unassembled WGS sequence"/>
</dbReference>
<dbReference type="HOGENOM" id="CLU_005053_2_1_1"/>
<feature type="compositionally biased region" description="Low complexity" evidence="1">
    <location>
        <begin position="794"/>
        <end position="809"/>
    </location>
</feature>
<feature type="region of interest" description="Disordered" evidence="1">
    <location>
        <begin position="785"/>
        <end position="895"/>
    </location>
</feature>
<dbReference type="eggNOG" id="ENOG502QUVC">
    <property type="taxonomic scope" value="Eukaryota"/>
</dbReference>
<feature type="region of interest" description="Disordered" evidence="1">
    <location>
        <begin position="17"/>
        <end position="161"/>
    </location>
</feature>
<name>S7Z9P7_PENO1</name>
<accession>S7Z9P7</accession>
<organism evidence="3 4">
    <name type="scientific">Penicillium oxalicum (strain 114-2 / CGMCC 5302)</name>
    <name type="common">Penicillium decumbens</name>
    <dbReference type="NCBI Taxonomy" id="933388"/>
    <lineage>
        <taxon>Eukaryota</taxon>
        <taxon>Fungi</taxon>
        <taxon>Dikarya</taxon>
        <taxon>Ascomycota</taxon>
        <taxon>Pezizomycotina</taxon>
        <taxon>Eurotiomycetes</taxon>
        <taxon>Eurotiomycetidae</taxon>
        <taxon>Eurotiales</taxon>
        <taxon>Aspergillaceae</taxon>
        <taxon>Penicillium</taxon>
    </lineage>
</organism>
<proteinExistence type="predicted"/>
<gene>
    <name evidence="3" type="ORF">PDE_00314</name>
</gene>
<dbReference type="Pfam" id="PF26013">
    <property type="entry name" value="DUF8004"/>
    <property type="match status" value="1"/>
</dbReference>
<feature type="compositionally biased region" description="Basic and acidic residues" evidence="1">
    <location>
        <begin position="237"/>
        <end position="248"/>
    </location>
</feature>
<feature type="compositionally biased region" description="Basic residues" evidence="1">
    <location>
        <begin position="44"/>
        <end position="55"/>
    </location>
</feature>
<reference evidence="3 4" key="1">
    <citation type="journal article" date="2013" name="PLoS ONE">
        <title>Genomic and secretomic analyses reveal unique features of the lignocellulolytic enzyme system of Penicillium decumbens.</title>
        <authorList>
            <person name="Liu G."/>
            <person name="Zhang L."/>
            <person name="Wei X."/>
            <person name="Zou G."/>
            <person name="Qin Y."/>
            <person name="Ma L."/>
            <person name="Li J."/>
            <person name="Zheng H."/>
            <person name="Wang S."/>
            <person name="Wang C."/>
            <person name="Xun L."/>
            <person name="Zhao G.-P."/>
            <person name="Zhou Z."/>
            <person name="Qu Y."/>
        </authorList>
    </citation>
    <scope>NUCLEOTIDE SEQUENCE [LARGE SCALE GENOMIC DNA]</scope>
    <source>
        <strain evidence="4">114-2 / CGMCC 5302</strain>
    </source>
</reference>
<keyword evidence="4" id="KW-1185">Reference proteome</keyword>
<dbReference type="STRING" id="933388.S7Z9P7"/>
<dbReference type="PhylomeDB" id="S7Z9P7"/>
<feature type="compositionally biased region" description="Polar residues" evidence="1">
    <location>
        <begin position="95"/>
        <end position="104"/>
    </location>
</feature>
<feature type="region of interest" description="Disordered" evidence="1">
    <location>
        <begin position="235"/>
        <end position="281"/>
    </location>
</feature>
<dbReference type="AlphaFoldDB" id="S7Z9P7"/>
<evidence type="ECO:0000256" key="1">
    <source>
        <dbReference type="SAM" id="MobiDB-lite"/>
    </source>
</evidence>
<evidence type="ECO:0000313" key="4">
    <source>
        <dbReference type="Proteomes" id="UP000019376"/>
    </source>
</evidence>
<dbReference type="PANTHER" id="PTHR39601">
    <property type="entry name" value="CHORIOGENIN HMINOR"/>
    <property type="match status" value="1"/>
</dbReference>
<dbReference type="EMBL" id="KB644408">
    <property type="protein sequence ID" value="EPS25381.1"/>
    <property type="molecule type" value="Genomic_DNA"/>
</dbReference>
<dbReference type="OrthoDB" id="5300331at2759"/>
<evidence type="ECO:0000259" key="2">
    <source>
        <dbReference type="Pfam" id="PF26013"/>
    </source>
</evidence>
<dbReference type="InterPro" id="IPR058317">
    <property type="entry name" value="DUF8004"/>
</dbReference>
<protein>
    <recommendedName>
        <fullName evidence="2">DUF8004 domain-containing protein</fullName>
    </recommendedName>
</protein>